<dbReference type="STRING" id="39947.Q656U9"/>
<evidence type="ECO:0000313" key="2">
    <source>
        <dbReference type="EMBL" id="EAZ12363.1"/>
    </source>
</evidence>
<dbReference type="EMBL" id="AP014957">
    <property type="protein sequence ID" value="BAS72743.1"/>
    <property type="molecule type" value="Genomic_DNA"/>
</dbReference>
<proteinExistence type="predicted"/>
<reference evidence="1" key="4">
    <citation type="journal article" date="2013" name="Plant Cell Physiol.">
        <title>Rice Annotation Project Database (RAP-DB): an integrative and interactive database for rice genomics.</title>
        <authorList>
            <person name="Sakai H."/>
            <person name="Lee S.S."/>
            <person name="Tanaka T."/>
            <person name="Numa H."/>
            <person name="Kim J."/>
            <person name="Kawahara Y."/>
            <person name="Wakimoto H."/>
            <person name="Yang C.C."/>
            <person name="Iwamoto M."/>
            <person name="Abe T."/>
            <person name="Yamada Y."/>
            <person name="Muto A."/>
            <person name="Inokuchi H."/>
            <person name="Ikemura T."/>
            <person name="Matsumoto T."/>
            <person name="Sasaki T."/>
            <person name="Itoh T."/>
        </authorList>
    </citation>
    <scope>NUCLEOTIDE SEQUENCE</scope>
</reference>
<dbReference type="Proteomes" id="UP000059680">
    <property type="component" value="Chromosome 1"/>
</dbReference>
<dbReference type="HOGENOM" id="CLU_020188_1_0_1"/>
<name>A0A0P0V458_ORYSJ</name>
<protein>
    <submittedName>
        <fullName evidence="1">Os01g0564600 protein</fullName>
    </submittedName>
</protein>
<dbReference type="Pfam" id="PF03140">
    <property type="entry name" value="DUF247"/>
    <property type="match status" value="1"/>
</dbReference>
<evidence type="ECO:0000313" key="1">
    <source>
        <dbReference type="EMBL" id="BAS72743.1"/>
    </source>
</evidence>
<reference evidence="1" key="6">
    <citation type="submission" date="2015-10" db="EMBL/GenBank/DDBJ databases">
        <authorList>
            <person name="Sakai H."/>
            <person name="Kawahara Y."/>
            <person name="Matsumoto T."/>
            <person name="Buell C.R."/>
            <person name="Itoh T."/>
        </authorList>
    </citation>
    <scope>NUCLEOTIDE SEQUENCE</scope>
</reference>
<gene>
    <name evidence="1" type="ordered locus">Os01g0564600</name>
    <name evidence="2" type="ORF">OsJ_02252</name>
    <name evidence="1" type="ORF">OSNPB_010564600</name>
</gene>
<dbReference type="OrthoDB" id="1849062at2759"/>
<dbReference type="PANTHER" id="PTHR31549">
    <property type="entry name" value="PROTEIN, PUTATIVE (DUF247)-RELATED-RELATED"/>
    <property type="match status" value="1"/>
</dbReference>
<dbReference type="KEGG" id="osa:9268340"/>
<dbReference type="eggNOG" id="ENOG502QTFS">
    <property type="taxonomic scope" value="Eukaryota"/>
</dbReference>
<accession>C7IXN4</accession>
<dbReference type="PANTHER" id="PTHR31549:SF146">
    <property type="entry name" value="OS01G0564600 PROTEIN"/>
    <property type="match status" value="1"/>
</dbReference>
<evidence type="ECO:0000313" key="3">
    <source>
        <dbReference type="Proteomes" id="UP000059680"/>
    </source>
</evidence>
<sequence>MESSSKVREVVADLEKISLFPEGGFKPLIHKIPALLRNMENAGSLFDPDVVAIGPCHHDNPDLQGMKNIKKMAAKEFCSKSEHKVSAFYLTVQKVSGQASKCYPTSIDLNDFTDMMFYDGCFLLQFIKSTADRRARSPWTDLIRRMGLWDSIARDVLLLENQIPWVVLEALMSLKHVSVDRFIAYIISWFDEQMVRPQVQLDKYRPSHLLDLVRHFQIGSRPTKVEPISEPRLAISAIKLAENGIHFEPSETTRFGDITVVKKRFLFGKISLPPLFLGRRTMCWLANMVAFERTKAGRCDCGVGSYMHIIAGLMNSEEDVRELRTKGILYPVFSDKQTLKFFKSITQHVPYGYDYMRIRTGIDDYHRQRKLAVTLHRFLYNNFRFFLMAGSVIGILW</sequence>
<dbReference type="Gramene" id="Os01t0564600-00">
    <property type="protein sequence ID" value="Os01t0564600-00"/>
    <property type="gene ID" value="Os01g0564600"/>
</dbReference>
<reference evidence="3" key="1">
    <citation type="journal article" date="2005" name="Nature">
        <title>The map-based sequence of the rice genome.</title>
        <authorList>
            <consortium name="International rice genome sequencing project (IRGSP)"/>
            <person name="Matsumoto T."/>
            <person name="Wu J."/>
            <person name="Kanamori H."/>
            <person name="Katayose Y."/>
            <person name="Fujisawa M."/>
            <person name="Namiki N."/>
            <person name="Mizuno H."/>
            <person name="Yamamoto K."/>
            <person name="Antonio B.A."/>
            <person name="Baba T."/>
            <person name="Sakata K."/>
            <person name="Nagamura Y."/>
            <person name="Aoki H."/>
            <person name="Arikawa K."/>
            <person name="Arita K."/>
            <person name="Bito T."/>
            <person name="Chiden Y."/>
            <person name="Fujitsuka N."/>
            <person name="Fukunaka R."/>
            <person name="Hamada M."/>
            <person name="Harada C."/>
            <person name="Hayashi A."/>
            <person name="Hijishita S."/>
            <person name="Honda M."/>
            <person name="Hosokawa S."/>
            <person name="Ichikawa Y."/>
            <person name="Idonuma A."/>
            <person name="Iijima M."/>
            <person name="Ikeda M."/>
            <person name="Ikeno M."/>
            <person name="Ito K."/>
            <person name="Ito S."/>
            <person name="Ito T."/>
            <person name="Ito Y."/>
            <person name="Ito Y."/>
            <person name="Iwabuchi A."/>
            <person name="Kamiya K."/>
            <person name="Karasawa W."/>
            <person name="Kurita K."/>
            <person name="Katagiri S."/>
            <person name="Kikuta A."/>
            <person name="Kobayashi H."/>
            <person name="Kobayashi N."/>
            <person name="Machita K."/>
            <person name="Maehara T."/>
            <person name="Masukawa M."/>
            <person name="Mizubayashi T."/>
            <person name="Mukai Y."/>
            <person name="Nagasaki H."/>
            <person name="Nagata Y."/>
            <person name="Naito S."/>
            <person name="Nakashima M."/>
            <person name="Nakama Y."/>
            <person name="Nakamichi Y."/>
            <person name="Nakamura M."/>
            <person name="Meguro A."/>
            <person name="Negishi M."/>
            <person name="Ohta I."/>
            <person name="Ohta T."/>
            <person name="Okamoto M."/>
            <person name="Ono N."/>
            <person name="Saji S."/>
            <person name="Sakaguchi M."/>
            <person name="Sakai K."/>
            <person name="Shibata M."/>
            <person name="Shimokawa T."/>
            <person name="Song J."/>
            <person name="Takazaki Y."/>
            <person name="Terasawa K."/>
            <person name="Tsugane M."/>
            <person name="Tsuji K."/>
            <person name="Ueda S."/>
            <person name="Waki K."/>
            <person name="Yamagata H."/>
            <person name="Yamamoto M."/>
            <person name="Yamamoto S."/>
            <person name="Yamane H."/>
            <person name="Yoshiki S."/>
            <person name="Yoshihara R."/>
            <person name="Yukawa K."/>
            <person name="Zhong H."/>
            <person name="Yano M."/>
            <person name="Yuan Q."/>
            <person name="Ouyang S."/>
            <person name="Liu J."/>
            <person name="Jones K.M."/>
            <person name="Gansberger K."/>
            <person name="Moffat K."/>
            <person name="Hill J."/>
            <person name="Bera J."/>
            <person name="Fadrosh D."/>
            <person name="Jin S."/>
            <person name="Johri S."/>
            <person name="Kim M."/>
            <person name="Overton L."/>
            <person name="Reardon M."/>
            <person name="Tsitrin T."/>
            <person name="Vuong H."/>
            <person name="Weaver B."/>
            <person name="Ciecko A."/>
            <person name="Tallon L."/>
            <person name="Jackson J."/>
            <person name="Pai G."/>
            <person name="Aken S.V."/>
            <person name="Utterback T."/>
            <person name="Reidmuller S."/>
            <person name="Feldblyum T."/>
            <person name="Hsiao J."/>
            <person name="Zismann V."/>
            <person name="Iobst S."/>
            <person name="de Vazeille A.R."/>
            <person name="Buell C.R."/>
            <person name="Ying K."/>
            <person name="Li Y."/>
            <person name="Lu T."/>
            <person name="Huang Y."/>
            <person name="Zhao Q."/>
            <person name="Feng Q."/>
            <person name="Zhang L."/>
            <person name="Zhu J."/>
            <person name="Weng Q."/>
            <person name="Mu J."/>
            <person name="Lu Y."/>
            <person name="Fan D."/>
            <person name="Liu Y."/>
            <person name="Guan J."/>
            <person name="Zhang Y."/>
            <person name="Yu S."/>
            <person name="Liu X."/>
            <person name="Zhang Y."/>
            <person name="Hong G."/>
            <person name="Han B."/>
            <person name="Choisne N."/>
            <person name="Demange N."/>
            <person name="Orjeda G."/>
            <person name="Samain S."/>
            <person name="Cattolico L."/>
            <person name="Pelletier E."/>
            <person name="Couloux A."/>
            <person name="Segurens B."/>
            <person name="Wincker P."/>
            <person name="D'Hont A."/>
            <person name="Scarpelli C."/>
            <person name="Weissenbach J."/>
            <person name="Salanoubat M."/>
            <person name="Quetier F."/>
            <person name="Yu Y."/>
            <person name="Kim H.R."/>
            <person name="Rambo T."/>
            <person name="Currie J."/>
            <person name="Collura K."/>
            <person name="Luo M."/>
            <person name="Yang T."/>
            <person name="Ammiraju J.S.S."/>
            <person name="Engler F."/>
            <person name="Soderlund C."/>
            <person name="Wing R.A."/>
            <person name="Palmer L.E."/>
            <person name="de la Bastide M."/>
            <person name="Spiegel L."/>
            <person name="Nascimento L."/>
            <person name="Zutavern T."/>
            <person name="O'Shaughnessy A."/>
            <person name="Dike S."/>
            <person name="Dedhia N."/>
            <person name="Preston R."/>
            <person name="Balija V."/>
            <person name="McCombie W.R."/>
            <person name="Chow T."/>
            <person name="Chen H."/>
            <person name="Chung M."/>
            <person name="Chen C."/>
            <person name="Shaw J."/>
            <person name="Wu H."/>
            <person name="Hsiao K."/>
            <person name="Chao Y."/>
            <person name="Chu M."/>
            <person name="Cheng C."/>
            <person name="Hour A."/>
            <person name="Lee P."/>
            <person name="Lin S."/>
            <person name="Lin Y."/>
            <person name="Liou J."/>
            <person name="Liu S."/>
            <person name="Hsing Y."/>
            <person name="Raghuvanshi S."/>
            <person name="Mohanty A."/>
            <person name="Bharti A.K."/>
            <person name="Gaur A."/>
            <person name="Gupta V."/>
            <person name="Kumar D."/>
            <person name="Ravi V."/>
            <person name="Vij S."/>
            <person name="Kapur A."/>
            <person name="Khurana P."/>
            <person name="Khurana P."/>
            <person name="Khurana J.P."/>
            <person name="Tyagi A.K."/>
            <person name="Gaikwad K."/>
            <person name="Singh A."/>
            <person name="Dalal V."/>
            <person name="Srivastava S."/>
            <person name="Dixit A."/>
            <person name="Pal A.K."/>
            <person name="Ghazi I.A."/>
            <person name="Yadav M."/>
            <person name="Pandit A."/>
            <person name="Bhargava A."/>
            <person name="Sureshbabu K."/>
            <person name="Batra K."/>
            <person name="Sharma T.R."/>
            <person name="Mohapatra T."/>
            <person name="Singh N.K."/>
            <person name="Messing J."/>
            <person name="Nelson A.B."/>
            <person name="Fuks G."/>
            <person name="Kavchok S."/>
            <person name="Keizer G."/>
            <person name="Linton E."/>
            <person name="Llaca V."/>
            <person name="Song R."/>
            <person name="Tanyolac B."/>
            <person name="Young S."/>
            <person name="Ho-Il K."/>
            <person name="Hahn J.H."/>
            <person name="Sangsakoo G."/>
            <person name="Vanavichit A."/>
            <person name="de Mattos Luiz.A.T."/>
            <person name="Zimmer P.D."/>
            <person name="Malone G."/>
            <person name="Dellagostin O."/>
            <person name="de Oliveira A.C."/>
            <person name="Bevan M."/>
            <person name="Bancroft I."/>
            <person name="Minx P."/>
            <person name="Cordum H."/>
            <person name="Wilson R."/>
            <person name="Cheng Z."/>
            <person name="Jin W."/>
            <person name="Jiang J."/>
            <person name="Leong S.A."/>
            <person name="Iwama H."/>
            <person name="Gojobori T."/>
            <person name="Itoh T."/>
            <person name="Niimura Y."/>
            <person name="Fujii Y."/>
            <person name="Habara T."/>
            <person name="Sakai H."/>
            <person name="Sato Y."/>
            <person name="Wilson G."/>
            <person name="Kumar K."/>
            <person name="McCouch S."/>
            <person name="Juretic N."/>
            <person name="Hoen D."/>
            <person name="Wright S."/>
            <person name="Bruskiewich R."/>
            <person name="Bureau T."/>
            <person name="Miyao A."/>
            <person name="Hirochika H."/>
            <person name="Nishikawa T."/>
            <person name="Kadowaki K."/>
            <person name="Sugiura M."/>
            <person name="Burr B."/>
            <person name="Sasaki T."/>
        </authorList>
    </citation>
    <scope>NUCLEOTIDE SEQUENCE [LARGE SCALE GENOMIC DNA]</scope>
    <source>
        <strain evidence="3">cv. Nipponbare</strain>
    </source>
</reference>
<reference evidence="2" key="3">
    <citation type="submission" date="2008-12" db="EMBL/GenBank/DDBJ databases">
        <title>Improved gene annotation of the rice (Oryza sativa) genomes.</title>
        <authorList>
            <person name="Wang J."/>
            <person name="Li R."/>
            <person name="Fan W."/>
            <person name="Huang Q."/>
            <person name="Zhang J."/>
            <person name="Zhou Y."/>
            <person name="Hu Y."/>
            <person name="Zi S."/>
            <person name="Li J."/>
            <person name="Ni P."/>
            <person name="Zheng H."/>
            <person name="Zhang Y."/>
            <person name="Zhao M."/>
            <person name="Hao Q."/>
            <person name="McDermott J."/>
            <person name="Samudrala R."/>
            <person name="Kristiansen K."/>
            <person name="Wong G.K.-S."/>
        </authorList>
    </citation>
    <scope>NUCLEOTIDE SEQUENCE</scope>
</reference>
<reference evidence="2" key="2">
    <citation type="journal article" date="2005" name="PLoS Biol.">
        <title>The genomes of Oryza sativa: a history of duplications.</title>
        <authorList>
            <person name="Yu J."/>
            <person name="Wang J."/>
            <person name="Lin W."/>
            <person name="Li S."/>
            <person name="Li H."/>
            <person name="Zhou J."/>
            <person name="Ni P."/>
            <person name="Dong W."/>
            <person name="Hu S."/>
            <person name="Zeng C."/>
            <person name="Zhang J."/>
            <person name="Zhang Y."/>
            <person name="Li R."/>
            <person name="Xu Z."/>
            <person name="Li S."/>
            <person name="Li X."/>
            <person name="Zheng H."/>
            <person name="Cong L."/>
            <person name="Lin L."/>
            <person name="Yin J."/>
            <person name="Geng J."/>
            <person name="Li G."/>
            <person name="Shi J."/>
            <person name="Liu J."/>
            <person name="Lv H."/>
            <person name="Li J."/>
            <person name="Wang J."/>
            <person name="Deng Y."/>
            <person name="Ran L."/>
            <person name="Shi X."/>
            <person name="Wang X."/>
            <person name="Wu Q."/>
            <person name="Li C."/>
            <person name="Ren X."/>
            <person name="Wang J."/>
            <person name="Wang X."/>
            <person name="Li D."/>
            <person name="Liu D."/>
            <person name="Zhang X."/>
            <person name="Ji Z."/>
            <person name="Zhao W."/>
            <person name="Sun Y."/>
            <person name="Zhang Z."/>
            <person name="Bao J."/>
            <person name="Han Y."/>
            <person name="Dong L."/>
            <person name="Ji J."/>
            <person name="Chen P."/>
            <person name="Wu S."/>
            <person name="Liu J."/>
            <person name="Xiao Y."/>
            <person name="Bu D."/>
            <person name="Tan J."/>
            <person name="Yang L."/>
            <person name="Ye C."/>
            <person name="Zhang J."/>
            <person name="Xu J."/>
            <person name="Zhou Y."/>
            <person name="Yu Y."/>
            <person name="Zhang B."/>
            <person name="Zhuang S."/>
            <person name="Wei H."/>
            <person name="Liu B."/>
            <person name="Lei M."/>
            <person name="Yu H."/>
            <person name="Li Y."/>
            <person name="Xu H."/>
            <person name="Wei S."/>
            <person name="He X."/>
            <person name="Fang L."/>
            <person name="Zhang Z."/>
            <person name="Zhang Y."/>
            <person name="Huang X."/>
            <person name="Su Z."/>
            <person name="Tong W."/>
            <person name="Li J."/>
            <person name="Tong Z."/>
            <person name="Li S."/>
            <person name="Ye J."/>
            <person name="Wang L."/>
            <person name="Fang L."/>
            <person name="Lei T."/>
            <person name="Chen C."/>
            <person name="Chen H."/>
            <person name="Xu Z."/>
            <person name="Li H."/>
            <person name="Huang H."/>
            <person name="Zhang F."/>
            <person name="Xu H."/>
            <person name="Li N."/>
            <person name="Zhao C."/>
            <person name="Li S."/>
            <person name="Dong L."/>
            <person name="Huang Y."/>
            <person name="Li L."/>
            <person name="Xi Y."/>
            <person name="Qi Q."/>
            <person name="Li W."/>
            <person name="Zhang B."/>
            <person name="Hu W."/>
            <person name="Zhang Y."/>
            <person name="Tian X."/>
            <person name="Jiao Y."/>
            <person name="Liang X."/>
            <person name="Jin J."/>
            <person name="Gao L."/>
            <person name="Zheng W."/>
            <person name="Hao B."/>
            <person name="Liu S."/>
            <person name="Wang W."/>
            <person name="Yuan L."/>
            <person name="Cao M."/>
            <person name="McDermott J."/>
            <person name="Samudrala R."/>
            <person name="Wang J."/>
            <person name="Wong G.K."/>
            <person name="Yang H."/>
        </authorList>
    </citation>
    <scope>NUCLEOTIDE SEQUENCE [LARGE SCALE GENOMIC DNA]</scope>
</reference>
<accession>Q656U9</accession>
<reference evidence="1 3" key="5">
    <citation type="journal article" date="2013" name="Rice">
        <title>Improvement of the Oryza sativa Nipponbare reference genome using next generation sequence and optical map data.</title>
        <authorList>
            <person name="Kawahara Y."/>
            <person name="de la Bastide M."/>
            <person name="Hamilton J.P."/>
            <person name="Kanamori H."/>
            <person name="McCombie W.R."/>
            <person name="Ouyang S."/>
            <person name="Schwartz D.C."/>
            <person name="Tanaka T."/>
            <person name="Wu J."/>
            <person name="Zhou S."/>
            <person name="Childs K.L."/>
            <person name="Davidson R.M."/>
            <person name="Lin H."/>
            <person name="Quesada-Ocampo L."/>
            <person name="Vaillancourt B."/>
            <person name="Sakai H."/>
            <person name="Lee S.S."/>
            <person name="Kim J."/>
            <person name="Numa H."/>
            <person name="Itoh T."/>
            <person name="Buell C.R."/>
            <person name="Matsumoto T."/>
        </authorList>
    </citation>
    <scope>NUCLEOTIDE SEQUENCE [LARGE SCALE GENOMIC DNA]</scope>
    <source>
        <strain evidence="3">cv. Nipponbare</strain>
    </source>
</reference>
<dbReference type="InterPro" id="IPR004158">
    <property type="entry name" value="DUF247_pln"/>
</dbReference>
<dbReference type="AlphaFoldDB" id="A0A0P0V458"/>
<keyword evidence="3" id="KW-1185">Reference proteome</keyword>
<dbReference type="OMA" id="HIIAGLM"/>
<dbReference type="EMBL" id="CM000138">
    <property type="protein sequence ID" value="EAZ12363.1"/>
    <property type="molecule type" value="Genomic_DNA"/>
</dbReference>
<dbReference type="Proteomes" id="UP000007752">
    <property type="component" value="Chromosome 1"/>
</dbReference>
<dbReference type="PaxDb" id="39947-Q656U9"/>
<organism evidence="2">
    <name type="scientific">Oryza sativa subsp. japonica</name>
    <name type="common">Rice</name>
    <dbReference type="NCBI Taxonomy" id="39947"/>
    <lineage>
        <taxon>Eukaryota</taxon>
        <taxon>Viridiplantae</taxon>
        <taxon>Streptophyta</taxon>
        <taxon>Embryophyta</taxon>
        <taxon>Tracheophyta</taxon>
        <taxon>Spermatophyta</taxon>
        <taxon>Magnoliopsida</taxon>
        <taxon>Liliopsida</taxon>
        <taxon>Poales</taxon>
        <taxon>Poaceae</taxon>
        <taxon>BOP clade</taxon>
        <taxon>Oryzoideae</taxon>
        <taxon>Oryzeae</taxon>
        <taxon>Oryzinae</taxon>
        <taxon>Oryza</taxon>
        <taxon>Oryza sativa</taxon>
    </lineage>
</organism>
<accession>A0A0P0V458</accession>